<accession>A0A2N8L1P2</accession>
<name>A0A2N8L1P2_9BURK</name>
<dbReference type="AlphaFoldDB" id="A0A2N8L1P2"/>
<dbReference type="OrthoDB" id="9794948at2"/>
<evidence type="ECO:0000313" key="2">
    <source>
        <dbReference type="Proteomes" id="UP000235916"/>
    </source>
</evidence>
<dbReference type="PANTHER" id="PTHR35802:SF1">
    <property type="entry name" value="PROTEASE SYNTHASE AND SPORULATION PROTEIN PAI 2"/>
    <property type="match status" value="1"/>
</dbReference>
<dbReference type="PANTHER" id="PTHR35802">
    <property type="entry name" value="PROTEASE SYNTHASE AND SPORULATION PROTEIN PAI 2"/>
    <property type="match status" value="1"/>
</dbReference>
<dbReference type="PIRSF" id="PIRSF010372">
    <property type="entry name" value="PaiB"/>
    <property type="match status" value="1"/>
</dbReference>
<dbReference type="RefSeq" id="WP_102769503.1">
    <property type="nucleotide sequence ID" value="NZ_POSP01000003.1"/>
</dbReference>
<dbReference type="Gene3D" id="2.30.110.10">
    <property type="entry name" value="Electron Transport, Fmn-binding Protein, Chain A"/>
    <property type="match status" value="1"/>
</dbReference>
<dbReference type="SUPFAM" id="SSF50475">
    <property type="entry name" value="FMN-binding split barrel"/>
    <property type="match status" value="1"/>
</dbReference>
<dbReference type="InterPro" id="IPR012349">
    <property type="entry name" value="Split_barrel_FMN-bd"/>
</dbReference>
<reference evidence="1 2" key="1">
    <citation type="submission" date="2018-01" db="EMBL/GenBank/DDBJ databases">
        <title>Draft genome sequence of Paucibacter aquatile CR182 isolated from freshwater of the Nakdong River.</title>
        <authorList>
            <person name="Choi A."/>
            <person name="Chung E.J."/>
        </authorList>
    </citation>
    <scope>NUCLEOTIDE SEQUENCE [LARGE SCALE GENOMIC DNA]</scope>
    <source>
        <strain evidence="1 2">CR182</strain>
    </source>
</reference>
<sequence length="216" mass="24422">MYQPAHFRCEEFAQARRFMAEQPLALLVGPDPRGESFGSHLPLSLLELPADGQGQPAWCLEGHMARANPHWAWLAGLLQAGGPQVLAVFSGPGAYVSPHHYESLQNVPTWNYMAVHVYGELELVDEVQAKDALLKRLITSHEPAYAEQWRGLSPDYQQRLLGAIVGFRLHIRRWEAKFKLSQNRSAAERQRIRAAWSEGGHPREQELAAWMERLGL</sequence>
<dbReference type="EMBL" id="POSP01000003">
    <property type="protein sequence ID" value="PND39592.1"/>
    <property type="molecule type" value="Genomic_DNA"/>
</dbReference>
<dbReference type="Proteomes" id="UP000235916">
    <property type="component" value="Unassembled WGS sequence"/>
</dbReference>
<keyword evidence="2" id="KW-1185">Reference proteome</keyword>
<gene>
    <name evidence="1" type="ORF">C1O66_06520</name>
</gene>
<protein>
    <submittedName>
        <fullName evidence="1">FMN-binding negative transcriptional regulator</fullName>
    </submittedName>
</protein>
<dbReference type="InterPro" id="IPR007396">
    <property type="entry name" value="TR_PAI2-type"/>
</dbReference>
<evidence type="ECO:0000313" key="1">
    <source>
        <dbReference type="EMBL" id="PND39592.1"/>
    </source>
</evidence>
<proteinExistence type="predicted"/>
<organism evidence="1 2">
    <name type="scientific">Kinneretia aquatilis</name>
    <dbReference type="NCBI Taxonomy" id="2070761"/>
    <lineage>
        <taxon>Bacteria</taxon>
        <taxon>Pseudomonadati</taxon>
        <taxon>Pseudomonadota</taxon>
        <taxon>Betaproteobacteria</taxon>
        <taxon>Burkholderiales</taxon>
        <taxon>Sphaerotilaceae</taxon>
        <taxon>Roseateles</taxon>
    </lineage>
</organism>
<dbReference type="Pfam" id="PF04299">
    <property type="entry name" value="FMN_bind_2"/>
    <property type="match status" value="1"/>
</dbReference>
<comment type="caution">
    <text evidence="1">The sequence shown here is derived from an EMBL/GenBank/DDBJ whole genome shotgun (WGS) entry which is preliminary data.</text>
</comment>